<dbReference type="Pfam" id="PF05494">
    <property type="entry name" value="MlaC"/>
    <property type="match status" value="1"/>
</dbReference>
<gene>
    <name evidence="2" type="ORF">BECKDK2373B_GA0170837_101647</name>
</gene>
<name>A0A450S5Z7_9GAMM</name>
<evidence type="ECO:0000313" key="2">
    <source>
        <dbReference type="EMBL" id="VFJ47324.1"/>
    </source>
</evidence>
<keyword evidence="1" id="KW-1133">Transmembrane helix</keyword>
<dbReference type="InterPro" id="IPR008869">
    <property type="entry name" value="MlaC/ttg2D"/>
</dbReference>
<protein>
    <submittedName>
        <fullName evidence="2">Phospholipid transport system substrate-binding protein</fullName>
    </submittedName>
</protein>
<sequence length="254" mass="28336">MKEITRVTVGTRNETVPEFPGSMSAPTGPVRGVGIARILIGGLLFLGLYGLSPFFEGAEPRAEPVAAAPEQGLEMVRETSQRLLGTIEKEGLDVDTDLDRLYELIDEIIFKEIDFHRMSARILGRSWHAATPTQKEQFIAQFKIYLLRTYATALSAYKGQKIEYLPIRTKTARAVKIQTRIQLTQAAPVEVDYVLFLSEKGSWKIIDMMVEGISLVVTHRSSFQSTVKKEGLSGLIAELEARNREKPKPSSNQP</sequence>
<keyword evidence="1" id="KW-0472">Membrane</keyword>
<dbReference type="PANTHER" id="PTHR36573">
    <property type="entry name" value="INTERMEMBRANE PHOSPHOLIPID TRANSPORT SYSTEM BINDING PROTEIN MLAC"/>
    <property type="match status" value="1"/>
</dbReference>
<proteinExistence type="predicted"/>
<organism evidence="2">
    <name type="scientific">Candidatus Kentrum sp. DK</name>
    <dbReference type="NCBI Taxonomy" id="2126562"/>
    <lineage>
        <taxon>Bacteria</taxon>
        <taxon>Pseudomonadati</taxon>
        <taxon>Pseudomonadota</taxon>
        <taxon>Gammaproteobacteria</taxon>
        <taxon>Candidatus Kentrum</taxon>
    </lineage>
</organism>
<dbReference type="PANTHER" id="PTHR36573:SF1">
    <property type="entry name" value="INTERMEMBRANE PHOSPHOLIPID TRANSPORT SYSTEM BINDING PROTEIN MLAC"/>
    <property type="match status" value="1"/>
</dbReference>
<keyword evidence="1" id="KW-0812">Transmembrane</keyword>
<accession>A0A450S5Z7</accession>
<dbReference type="EMBL" id="CAADEX010000016">
    <property type="protein sequence ID" value="VFJ47324.1"/>
    <property type="molecule type" value="Genomic_DNA"/>
</dbReference>
<reference evidence="2" key="1">
    <citation type="submission" date="2019-02" db="EMBL/GenBank/DDBJ databases">
        <authorList>
            <person name="Gruber-Vodicka R. H."/>
            <person name="Seah K. B. B."/>
        </authorList>
    </citation>
    <scope>NUCLEOTIDE SEQUENCE</scope>
    <source>
        <strain evidence="2">BECK_DK47</strain>
    </source>
</reference>
<dbReference type="AlphaFoldDB" id="A0A450S5Z7"/>
<dbReference type="InterPro" id="IPR042245">
    <property type="entry name" value="Tgt2/MlaC_sf"/>
</dbReference>
<evidence type="ECO:0000256" key="1">
    <source>
        <dbReference type="SAM" id="Phobius"/>
    </source>
</evidence>
<dbReference type="Gene3D" id="3.10.450.710">
    <property type="entry name" value="Tgt2/MlaC"/>
    <property type="match status" value="1"/>
</dbReference>
<feature type="transmembrane region" description="Helical" evidence="1">
    <location>
        <begin position="32"/>
        <end position="51"/>
    </location>
</feature>